<keyword evidence="9 10" id="KW-0407">Ion channel</keyword>
<evidence type="ECO:0000313" key="12">
    <source>
        <dbReference type="EMBL" id="KAF0413993.1"/>
    </source>
</evidence>
<dbReference type="GO" id="GO:0008381">
    <property type="term" value="F:mechanosensitive monoatomic ion channel activity"/>
    <property type="evidence" value="ECO:0007669"/>
    <property type="project" value="UniProtKB-UniRule"/>
</dbReference>
<dbReference type="GeneID" id="33062202"/>
<evidence type="ECO:0000256" key="10">
    <source>
        <dbReference type="HAMAP-Rule" id="MF_00115"/>
    </source>
</evidence>
<keyword evidence="7 10" id="KW-0406">Ion transport</keyword>
<dbReference type="HAMAP" id="MF_00115">
    <property type="entry name" value="MscL"/>
    <property type="match status" value="1"/>
</dbReference>
<accession>A0A8G0ZKN6</accession>
<reference evidence="12" key="3">
    <citation type="submission" date="2019-12" db="EMBL/GenBank/DDBJ databases">
        <title>SpeciesPrimer: A bioinformatics pipeline dedicated to the design of qPCR primers for the quantification of bacterial species.</title>
        <authorList>
            <person name="Dreier M."/>
            <person name="Berthoud H."/>
            <person name="Shani N."/>
            <person name="Wechsler D."/>
            <person name="Junier P."/>
        </authorList>
    </citation>
    <scope>NUCLEOTIDE SEQUENCE</scope>
    <source>
        <strain evidence="12">FAM13073</strain>
    </source>
</reference>
<keyword evidence="4 10" id="KW-1003">Cell membrane</keyword>
<dbReference type="InterPro" id="IPR036019">
    <property type="entry name" value="MscL_channel"/>
</dbReference>
<dbReference type="AlphaFoldDB" id="A0A1Y0VKP4"/>
<comment type="similarity">
    <text evidence="2 10">Belongs to the MscL family.</text>
</comment>
<keyword evidence="6 10" id="KW-1133">Transmembrane helix</keyword>
<dbReference type="Proteomes" id="UP000743107">
    <property type="component" value="Unassembled WGS sequence"/>
</dbReference>
<dbReference type="NCBIfam" id="TIGR00220">
    <property type="entry name" value="mscL"/>
    <property type="match status" value="1"/>
</dbReference>
<dbReference type="EMBL" id="CP021474">
    <property type="protein sequence ID" value="ARW18791.1"/>
    <property type="molecule type" value="Genomic_DNA"/>
</dbReference>
<reference evidence="13" key="5">
    <citation type="submission" date="2020-11" db="EMBL/GenBank/DDBJ databases">
        <title>Antibiotic susceptibility profiles of Pediococcus pentosaceus from various origins and their implications for the safety assessment of strains with food-technology applications.</title>
        <authorList>
            <person name="Shani N."/>
            <person name="Oberhaensli S."/>
            <person name="Arias E."/>
        </authorList>
    </citation>
    <scope>NUCLEOTIDE SEQUENCE</scope>
    <source>
        <strain evidence="14">FAM 19164</strain>
        <strain evidence="13">FAM 24207</strain>
    </source>
</reference>
<name>A0A1Y0VKP4_PEDPE</name>
<dbReference type="EMBL" id="JADOFP010000001">
    <property type="protein sequence ID" value="MBF7114182.1"/>
    <property type="molecule type" value="Genomic_DNA"/>
</dbReference>
<sequence length="140" mass="15598">MLKEFKEFVSRGNVLDLAVGVIIGGAFTSIVKSLVNYLINPLIGLFIGGIDFSDWVLKVAGATFKFGSFINAVINFLIIAFVVFILVKLVNKFLPKKEEQEDDEAEAIENSEIYLKEIRDALVNNPELLSNLKNKEDSTK</sequence>
<dbReference type="Pfam" id="PF01741">
    <property type="entry name" value="MscL"/>
    <property type="match status" value="1"/>
</dbReference>
<dbReference type="SUPFAM" id="SSF81330">
    <property type="entry name" value="Gated mechanosensitive channel"/>
    <property type="match status" value="1"/>
</dbReference>
<dbReference type="PRINTS" id="PR01264">
    <property type="entry name" value="MECHCHANNEL"/>
</dbReference>
<reference evidence="16" key="4">
    <citation type="submission" date="2020-03" db="EMBL/GenBank/DDBJ databases">
        <title>SpeciesPrimer: A bioinformatics pipeline dedicated to the design of qPCR primers for the quantification of bacterial species.</title>
        <authorList>
            <person name="Dreier M."/>
            <person name="Berthoud H."/>
            <person name="Shani N."/>
            <person name="Wechsler D."/>
            <person name="Junier P."/>
        </authorList>
    </citation>
    <scope>NUCLEOTIDE SEQUENCE [LARGE SCALE GENOMIC DNA]</scope>
    <source>
        <strain evidence="16">FAM13073</strain>
    </source>
</reference>
<keyword evidence="3 10" id="KW-0813">Transport</keyword>
<dbReference type="InterPro" id="IPR037673">
    <property type="entry name" value="MSC/AndL"/>
</dbReference>
<evidence type="ECO:0000313" key="11">
    <source>
        <dbReference type="EMBL" id="ARW18791.1"/>
    </source>
</evidence>
<dbReference type="InterPro" id="IPR001185">
    <property type="entry name" value="MS_channel"/>
</dbReference>
<keyword evidence="8 10" id="KW-0472">Membrane</keyword>
<evidence type="ECO:0000313" key="15">
    <source>
        <dbReference type="Proteomes" id="UP000196118"/>
    </source>
</evidence>
<evidence type="ECO:0000256" key="2">
    <source>
        <dbReference type="ARBA" id="ARBA00007254"/>
    </source>
</evidence>
<proteinExistence type="inferred from homology"/>
<dbReference type="EMBL" id="JADOFV010000002">
    <property type="protein sequence ID" value="MBF7127042.1"/>
    <property type="molecule type" value="Genomic_DNA"/>
</dbReference>
<comment type="subcellular location">
    <subcellularLocation>
        <location evidence="1 10">Cell membrane</location>
        <topology evidence="1 10">Multi-pass membrane protein</topology>
    </subcellularLocation>
</comment>
<dbReference type="Proteomes" id="UP000472573">
    <property type="component" value="Unassembled WGS sequence"/>
</dbReference>
<protein>
    <recommendedName>
        <fullName evidence="10">Large-conductance mechanosensitive channel</fullName>
    </recommendedName>
</protein>
<evidence type="ECO:0000256" key="5">
    <source>
        <dbReference type="ARBA" id="ARBA00022692"/>
    </source>
</evidence>
<evidence type="ECO:0000256" key="4">
    <source>
        <dbReference type="ARBA" id="ARBA00022475"/>
    </source>
</evidence>
<dbReference type="PROSITE" id="PS01327">
    <property type="entry name" value="MSCL"/>
    <property type="match status" value="1"/>
</dbReference>
<feature type="transmembrane region" description="Helical" evidence="10">
    <location>
        <begin position="12"/>
        <end position="31"/>
    </location>
</feature>
<evidence type="ECO:0000256" key="6">
    <source>
        <dbReference type="ARBA" id="ARBA00022989"/>
    </source>
</evidence>
<dbReference type="PANTHER" id="PTHR30266">
    <property type="entry name" value="MECHANOSENSITIVE CHANNEL MSCL"/>
    <property type="match status" value="1"/>
</dbReference>
<dbReference type="GO" id="GO:0005886">
    <property type="term" value="C:plasma membrane"/>
    <property type="evidence" value="ECO:0007669"/>
    <property type="project" value="UniProtKB-SubCell"/>
</dbReference>
<feature type="transmembrane region" description="Helical" evidence="10">
    <location>
        <begin position="69"/>
        <end position="90"/>
    </location>
</feature>
<dbReference type="Proteomes" id="UP000196118">
    <property type="component" value="Chromosome"/>
</dbReference>
<reference evidence="12" key="2">
    <citation type="submission" date="2019-10" db="EMBL/GenBank/DDBJ databases">
        <authorList>
            <person name="Irmler S."/>
            <person name="Berthoud H."/>
            <person name="Roetschi A."/>
            <person name="Arias E."/>
            <person name="Shani N."/>
            <person name="Wuethrich D."/>
            <person name="Bruggmann R."/>
        </authorList>
    </citation>
    <scope>NUCLEOTIDE SEQUENCE</scope>
    <source>
        <strain evidence="12">FAM13073</strain>
    </source>
</reference>
<evidence type="ECO:0000256" key="3">
    <source>
        <dbReference type="ARBA" id="ARBA00022448"/>
    </source>
</evidence>
<accession>A0A1Y0VKP4</accession>
<evidence type="ECO:0000256" key="9">
    <source>
        <dbReference type="ARBA" id="ARBA00023303"/>
    </source>
</evidence>
<dbReference type="Proteomes" id="UP001194632">
    <property type="component" value="Unassembled WGS sequence"/>
</dbReference>
<keyword evidence="5 10" id="KW-0812">Transmembrane</keyword>
<comment type="function">
    <text evidence="10">Channel that opens in response to stretch forces in the membrane lipid bilayer. May participate in the regulation of osmotic pressure changes within the cell.</text>
</comment>
<dbReference type="OMA" id="FKTFAMR"/>
<comment type="subunit">
    <text evidence="10">Homopentamer.</text>
</comment>
<evidence type="ECO:0000313" key="13">
    <source>
        <dbReference type="EMBL" id="MBF7114182.1"/>
    </source>
</evidence>
<dbReference type="InterPro" id="IPR019823">
    <property type="entry name" value="Mechanosensitive_channel_CS"/>
</dbReference>
<dbReference type="NCBIfam" id="NF001842">
    <property type="entry name" value="PRK00567.1-3"/>
    <property type="match status" value="1"/>
</dbReference>
<dbReference type="EMBL" id="WENB01000002">
    <property type="protein sequence ID" value="KAF0413993.1"/>
    <property type="molecule type" value="Genomic_DNA"/>
</dbReference>
<reference evidence="11 15" key="1">
    <citation type="submission" date="2017-05" db="EMBL/GenBank/DDBJ databases">
        <title>Genome sequence of Pediococcus pentosaceus strain SRCM100892.</title>
        <authorList>
            <person name="Cho S.H."/>
        </authorList>
    </citation>
    <scope>NUCLEOTIDE SEQUENCE [LARGE SCALE GENOMIC DNA]</scope>
    <source>
        <strain evidence="11 15">SRCM100892</strain>
    </source>
</reference>
<evidence type="ECO:0000256" key="7">
    <source>
        <dbReference type="ARBA" id="ARBA00023065"/>
    </source>
</evidence>
<keyword evidence="16" id="KW-1185">Reference proteome</keyword>
<organism evidence="11 15">
    <name type="scientific">Pediococcus pentosaceus</name>
    <dbReference type="NCBI Taxonomy" id="1255"/>
    <lineage>
        <taxon>Bacteria</taxon>
        <taxon>Bacillati</taxon>
        <taxon>Bacillota</taxon>
        <taxon>Bacilli</taxon>
        <taxon>Lactobacillales</taxon>
        <taxon>Lactobacillaceae</taxon>
        <taxon>Pediococcus</taxon>
    </lineage>
</organism>
<evidence type="ECO:0000313" key="16">
    <source>
        <dbReference type="Proteomes" id="UP000472573"/>
    </source>
</evidence>
<evidence type="ECO:0000256" key="1">
    <source>
        <dbReference type="ARBA" id="ARBA00004651"/>
    </source>
</evidence>
<dbReference type="PANTHER" id="PTHR30266:SF2">
    <property type="entry name" value="LARGE-CONDUCTANCE MECHANOSENSITIVE CHANNEL"/>
    <property type="match status" value="1"/>
</dbReference>
<evidence type="ECO:0000313" key="14">
    <source>
        <dbReference type="EMBL" id="MBF7127042.1"/>
    </source>
</evidence>
<dbReference type="RefSeq" id="WP_002834294.1">
    <property type="nucleotide sequence ID" value="NZ_BEWQ01000001.1"/>
</dbReference>
<gene>
    <name evidence="10 12" type="primary">mscL</name>
    <name evidence="12" type="ORF">GBO79_03735</name>
    <name evidence="13" type="ORF">ITQ90_01325</name>
    <name evidence="14" type="ORF">ITQ97_04340</name>
    <name evidence="11" type="ORF">S100892_00185</name>
</gene>
<dbReference type="Gene3D" id="1.10.1200.120">
    <property type="entry name" value="Large-conductance mechanosensitive channel, MscL, domain 1"/>
    <property type="match status" value="1"/>
</dbReference>
<evidence type="ECO:0000256" key="8">
    <source>
        <dbReference type="ARBA" id="ARBA00023136"/>
    </source>
</evidence>